<gene>
    <name evidence="2" type="ORF">U9M48_022440</name>
</gene>
<sequence>MAFAAARTAHAWRGHREQRVREKKKRRERGREERRGRATPPRGLVAAGEGLGLRREGWPPAPPRACTPCALGTGRARVLAESKVVKLPPCDLEATGSSRENSLLQKCRERLRTIDPKWVRPLSGPRASGSISSIMILEISSSRCVASDLRAASATCEPFLSMAMTGKDSTQLRRNVHSSSNSQPSIRTCKVWLITASVGQPGSGRREAARRNRGADVGRRPAGTGERTQGGRRPEMKGSREAGAGQPGSGTTVAALRWRRGKLLLSLSR</sequence>
<evidence type="ECO:0000313" key="3">
    <source>
        <dbReference type="Proteomes" id="UP001341281"/>
    </source>
</evidence>
<evidence type="ECO:0000313" key="2">
    <source>
        <dbReference type="EMBL" id="WVZ74230.1"/>
    </source>
</evidence>
<keyword evidence="3" id="KW-1185">Reference proteome</keyword>
<dbReference type="AlphaFoldDB" id="A0AAQ3WUS0"/>
<feature type="compositionally biased region" description="Basic and acidic residues" evidence="1">
    <location>
        <begin position="204"/>
        <end position="219"/>
    </location>
</feature>
<name>A0AAQ3WUS0_PASNO</name>
<proteinExistence type="predicted"/>
<reference evidence="2 3" key="1">
    <citation type="submission" date="2024-02" db="EMBL/GenBank/DDBJ databases">
        <title>High-quality chromosome-scale genome assembly of Pensacola bahiagrass (Paspalum notatum Flugge var. saurae).</title>
        <authorList>
            <person name="Vega J.M."/>
            <person name="Podio M."/>
            <person name="Orjuela J."/>
            <person name="Siena L.A."/>
            <person name="Pessino S.C."/>
            <person name="Combes M.C."/>
            <person name="Mariac C."/>
            <person name="Albertini E."/>
            <person name="Pupilli F."/>
            <person name="Ortiz J.P.A."/>
            <person name="Leblanc O."/>
        </authorList>
    </citation>
    <scope>NUCLEOTIDE SEQUENCE [LARGE SCALE GENOMIC DNA]</scope>
    <source>
        <strain evidence="2">R1</strain>
        <tissue evidence="2">Leaf</tissue>
    </source>
</reference>
<protein>
    <submittedName>
        <fullName evidence="2">Uncharacterized protein</fullName>
    </submittedName>
</protein>
<organism evidence="2 3">
    <name type="scientific">Paspalum notatum var. saurae</name>
    <dbReference type="NCBI Taxonomy" id="547442"/>
    <lineage>
        <taxon>Eukaryota</taxon>
        <taxon>Viridiplantae</taxon>
        <taxon>Streptophyta</taxon>
        <taxon>Embryophyta</taxon>
        <taxon>Tracheophyta</taxon>
        <taxon>Spermatophyta</taxon>
        <taxon>Magnoliopsida</taxon>
        <taxon>Liliopsida</taxon>
        <taxon>Poales</taxon>
        <taxon>Poaceae</taxon>
        <taxon>PACMAD clade</taxon>
        <taxon>Panicoideae</taxon>
        <taxon>Andropogonodae</taxon>
        <taxon>Paspaleae</taxon>
        <taxon>Paspalinae</taxon>
        <taxon>Paspalum</taxon>
    </lineage>
</organism>
<evidence type="ECO:0000256" key="1">
    <source>
        <dbReference type="SAM" id="MobiDB-lite"/>
    </source>
</evidence>
<accession>A0AAQ3WUS0</accession>
<feature type="region of interest" description="Disordered" evidence="1">
    <location>
        <begin position="1"/>
        <end position="48"/>
    </location>
</feature>
<dbReference type="EMBL" id="CP144749">
    <property type="protein sequence ID" value="WVZ74230.1"/>
    <property type="molecule type" value="Genomic_DNA"/>
</dbReference>
<dbReference type="Proteomes" id="UP001341281">
    <property type="component" value="Chromosome 05"/>
</dbReference>
<feature type="region of interest" description="Disordered" evidence="1">
    <location>
        <begin position="200"/>
        <end position="252"/>
    </location>
</feature>